<dbReference type="Pfam" id="PF07004">
    <property type="entry name" value="SHIPPO-rpt"/>
    <property type="match status" value="6"/>
</dbReference>
<dbReference type="PANTHER" id="PTHR21580:SF28">
    <property type="entry name" value="BOREALIN N-TERMINAL DOMAIN-CONTAINING PROTEIN-RELATED"/>
    <property type="match status" value="1"/>
</dbReference>
<organism evidence="2">
    <name type="scientific">Dunaliella tertiolecta</name>
    <name type="common">Green alga</name>
    <dbReference type="NCBI Taxonomy" id="3047"/>
    <lineage>
        <taxon>Eukaryota</taxon>
        <taxon>Viridiplantae</taxon>
        <taxon>Chlorophyta</taxon>
        <taxon>core chlorophytes</taxon>
        <taxon>Chlorophyceae</taxon>
        <taxon>CS clade</taxon>
        <taxon>Chlamydomonadales</taxon>
        <taxon>Dunaliellaceae</taxon>
        <taxon>Dunaliella</taxon>
    </lineage>
</organism>
<feature type="region of interest" description="Disordered" evidence="1">
    <location>
        <begin position="1"/>
        <end position="44"/>
    </location>
</feature>
<dbReference type="InterPro" id="IPR051291">
    <property type="entry name" value="CIMAP"/>
</dbReference>
<name>A0A7S3VT01_DUNTE</name>
<feature type="region of interest" description="Disordered" evidence="1">
    <location>
        <begin position="74"/>
        <end position="128"/>
    </location>
</feature>
<accession>A0A7S3VT01</accession>
<sequence>MDEEHSLLLLRLKHKKGKPGPKANRASFIPPNESPGPAAYNVKDSIATSQPPVSVFGTSRRENEAFRYISSLHNAALPPHDTPGPGTYRAHMFDRSSRSPKKGCSPSWRFGTGPQRQDEAASEGASVPGPIYQIPDSLSHLATQFGPEGGPNKGITRSRSDAANIFISKQHAESELPAPAQKEYAVIGPKYDTSNYGVLKKTSPSIKFGTTTRNSLDSLWKEQLKVNPESTTAIQTPAANYDCSTISKIGTKFGTGPRSYGWDSDPNSPNKGLGKGPGPYIGRLHEHSQLGTQSPGPCAYGSVVDSPRSKAVGGWIGDSPKYSFGTAPQTQPLKASLGPGPGAYSPHDEPLSQVHTAPAYNMGANLRTDFTAFRDKEVPGPGAYEVGAAMTEGHKTRSPAYSLGRNDNRPLGLLGHDSPGPGAYNCSDEQVLSREGSPSRTKGYTFGARERTVNAMSTVGVRCHGPLAAQETLGLASPGPGLYNVRDAQDKLSPKRRLPDVRFSQASKSAGPKIYISKLHAETEGCGLDSPGPGAYDSNHIELAKVTSKFPRAAAATFSTSKRM</sequence>
<dbReference type="PANTHER" id="PTHR21580">
    <property type="entry name" value="SHIPPO-1-RELATED"/>
    <property type="match status" value="1"/>
</dbReference>
<evidence type="ECO:0000313" key="2">
    <source>
        <dbReference type="EMBL" id="CAE0505743.1"/>
    </source>
</evidence>
<dbReference type="InterPro" id="IPR010736">
    <property type="entry name" value="SHIPPO-rpt"/>
</dbReference>
<protein>
    <recommendedName>
        <fullName evidence="3">Sperm-tail PG-rich repeat-containing protein 2</fullName>
    </recommendedName>
</protein>
<gene>
    <name evidence="2" type="ORF">DTER00134_LOCUS20816</name>
</gene>
<evidence type="ECO:0008006" key="3">
    <source>
        <dbReference type="Google" id="ProtNLM"/>
    </source>
</evidence>
<proteinExistence type="predicted"/>
<evidence type="ECO:0000256" key="1">
    <source>
        <dbReference type="SAM" id="MobiDB-lite"/>
    </source>
</evidence>
<dbReference type="AlphaFoldDB" id="A0A7S3VT01"/>
<dbReference type="EMBL" id="HBIP01034110">
    <property type="protein sequence ID" value="CAE0505743.1"/>
    <property type="molecule type" value="Transcribed_RNA"/>
</dbReference>
<reference evidence="2" key="1">
    <citation type="submission" date="2021-01" db="EMBL/GenBank/DDBJ databases">
        <authorList>
            <person name="Corre E."/>
            <person name="Pelletier E."/>
            <person name="Niang G."/>
            <person name="Scheremetjew M."/>
            <person name="Finn R."/>
            <person name="Kale V."/>
            <person name="Holt S."/>
            <person name="Cochrane G."/>
            <person name="Meng A."/>
            <person name="Brown T."/>
            <person name="Cohen L."/>
        </authorList>
    </citation>
    <scope>NUCLEOTIDE SEQUENCE</scope>
    <source>
        <strain evidence="2">CCMP1320</strain>
    </source>
</reference>